<name>A0AAZ1Y3T8_OREAU</name>
<keyword evidence="2" id="KW-0479">Metal-binding</keyword>
<reference evidence="13" key="2">
    <citation type="submission" date="2025-08" db="UniProtKB">
        <authorList>
            <consortium name="Ensembl"/>
        </authorList>
    </citation>
    <scope>IDENTIFICATION</scope>
</reference>
<dbReference type="FunFam" id="3.30.160.60:FF:001927">
    <property type="entry name" value="Zinc finger protein 1184"/>
    <property type="match status" value="1"/>
</dbReference>
<dbReference type="PANTHER" id="PTHR16515:SF66">
    <property type="entry name" value="C2H2-TYPE DOMAIN-CONTAINING PROTEIN"/>
    <property type="match status" value="1"/>
</dbReference>
<keyword evidence="9" id="KW-0539">Nucleus</keyword>
<dbReference type="FunFam" id="3.30.160.60:FF:000624">
    <property type="entry name" value="zinc finger protein 697"/>
    <property type="match status" value="1"/>
</dbReference>
<evidence type="ECO:0000256" key="6">
    <source>
        <dbReference type="ARBA" id="ARBA00023015"/>
    </source>
</evidence>
<organism evidence="13 14">
    <name type="scientific">Oreochromis aureus</name>
    <name type="common">Israeli tilapia</name>
    <name type="synonym">Chromis aureus</name>
    <dbReference type="NCBI Taxonomy" id="47969"/>
    <lineage>
        <taxon>Eukaryota</taxon>
        <taxon>Metazoa</taxon>
        <taxon>Chordata</taxon>
        <taxon>Craniata</taxon>
        <taxon>Vertebrata</taxon>
        <taxon>Euteleostomi</taxon>
        <taxon>Actinopterygii</taxon>
        <taxon>Neopterygii</taxon>
        <taxon>Teleostei</taxon>
        <taxon>Neoteleostei</taxon>
        <taxon>Acanthomorphata</taxon>
        <taxon>Ovalentaria</taxon>
        <taxon>Cichlomorphae</taxon>
        <taxon>Cichliformes</taxon>
        <taxon>Cichlidae</taxon>
        <taxon>African cichlids</taxon>
        <taxon>Pseudocrenilabrinae</taxon>
        <taxon>Oreochromini</taxon>
        <taxon>Oreochromis</taxon>
    </lineage>
</organism>
<dbReference type="PROSITE" id="PS00028">
    <property type="entry name" value="ZINC_FINGER_C2H2_1"/>
    <property type="match status" value="3"/>
</dbReference>
<evidence type="ECO:0000256" key="11">
    <source>
        <dbReference type="SAM" id="SignalP"/>
    </source>
</evidence>
<evidence type="ECO:0000256" key="7">
    <source>
        <dbReference type="ARBA" id="ARBA00023125"/>
    </source>
</evidence>
<keyword evidence="11" id="KW-0732">Signal</keyword>
<keyword evidence="14" id="KW-1185">Reference proteome</keyword>
<evidence type="ECO:0000259" key="12">
    <source>
        <dbReference type="PROSITE" id="PS50157"/>
    </source>
</evidence>
<dbReference type="Proteomes" id="UP000472276">
    <property type="component" value="Unassembled WGS sequence"/>
</dbReference>
<evidence type="ECO:0000313" key="14">
    <source>
        <dbReference type="Proteomes" id="UP000472276"/>
    </source>
</evidence>
<comment type="subcellular location">
    <subcellularLocation>
        <location evidence="1">Nucleus</location>
    </subcellularLocation>
</comment>
<feature type="signal peptide" evidence="11">
    <location>
        <begin position="1"/>
        <end position="25"/>
    </location>
</feature>
<keyword evidence="3" id="KW-0677">Repeat</keyword>
<feature type="domain" description="C2H2-type" evidence="12">
    <location>
        <begin position="42"/>
        <end position="69"/>
    </location>
</feature>
<keyword evidence="6" id="KW-0805">Transcription regulation</keyword>
<feature type="chain" id="PRO_5044217136" description="C2H2-type domain-containing protein" evidence="11">
    <location>
        <begin position="26"/>
        <end position="131"/>
    </location>
</feature>
<keyword evidence="8" id="KW-0804">Transcription</keyword>
<reference evidence="14" key="1">
    <citation type="submission" date="2020-03" db="EMBL/GenBank/DDBJ databases">
        <title>Evolution of repeat sequences and sex chromosomes of tilapia species revealed by chromosome-level genomes.</title>
        <authorList>
            <person name="Xu L."/>
            <person name="Tao W."/>
            <person name="Wang D."/>
            <person name="Zhou Q."/>
        </authorList>
    </citation>
    <scope>NUCLEOTIDE SEQUENCE [LARGE SCALE GENOMIC DNA]</scope>
    <source>
        <strain evidence="14">Israel</strain>
    </source>
</reference>
<dbReference type="Ensembl" id="ENSOABT00000068014.1">
    <property type="protein sequence ID" value="ENSOABP00000075366.1"/>
    <property type="gene ID" value="ENSOABG00000031290.1"/>
</dbReference>
<evidence type="ECO:0000256" key="5">
    <source>
        <dbReference type="ARBA" id="ARBA00022833"/>
    </source>
</evidence>
<dbReference type="SMART" id="SM00355">
    <property type="entry name" value="ZnF_C2H2"/>
    <property type="match status" value="3"/>
</dbReference>
<evidence type="ECO:0000256" key="4">
    <source>
        <dbReference type="ARBA" id="ARBA00022771"/>
    </source>
</evidence>
<dbReference type="InterPro" id="IPR050331">
    <property type="entry name" value="Zinc_finger"/>
</dbReference>
<feature type="domain" description="C2H2-type" evidence="12">
    <location>
        <begin position="98"/>
        <end position="125"/>
    </location>
</feature>
<evidence type="ECO:0000256" key="8">
    <source>
        <dbReference type="ARBA" id="ARBA00023163"/>
    </source>
</evidence>
<accession>A0AAZ1Y3T8</accession>
<evidence type="ECO:0000256" key="3">
    <source>
        <dbReference type="ARBA" id="ARBA00022737"/>
    </source>
</evidence>
<proteinExistence type="predicted"/>
<protein>
    <recommendedName>
        <fullName evidence="12">C2H2-type domain-containing protein</fullName>
    </recommendedName>
</protein>
<dbReference type="GO" id="GO:0003677">
    <property type="term" value="F:DNA binding"/>
    <property type="evidence" value="ECO:0007669"/>
    <property type="project" value="UniProtKB-KW"/>
</dbReference>
<dbReference type="PANTHER" id="PTHR16515">
    <property type="entry name" value="PR DOMAIN ZINC FINGER PROTEIN"/>
    <property type="match status" value="1"/>
</dbReference>
<evidence type="ECO:0000256" key="9">
    <source>
        <dbReference type="ARBA" id="ARBA00023242"/>
    </source>
</evidence>
<dbReference type="Pfam" id="PF00096">
    <property type="entry name" value="zf-C2H2"/>
    <property type="match status" value="3"/>
</dbReference>
<evidence type="ECO:0000256" key="2">
    <source>
        <dbReference type="ARBA" id="ARBA00022723"/>
    </source>
</evidence>
<dbReference type="InterPro" id="IPR013087">
    <property type="entry name" value="Znf_C2H2_type"/>
</dbReference>
<dbReference type="SUPFAM" id="SSF57667">
    <property type="entry name" value="beta-beta-alpha zinc fingers"/>
    <property type="match status" value="2"/>
</dbReference>
<sequence length="131" mass="14200">IISPERGGNTSTMRLLTCLIPLMEGVSVCSTTAFHSLPLFVSLCDLCGKSFTLAQSLKKHQVIHSGVKPYSCDLCGKSFTLAGNLKTHQVIHSGVKAYNCDLCGKSFTQSQSLKTHQLIHSGFKNHFLSVS</sequence>
<keyword evidence="7" id="KW-0238">DNA-binding</keyword>
<evidence type="ECO:0000256" key="10">
    <source>
        <dbReference type="PROSITE-ProRule" id="PRU00042"/>
    </source>
</evidence>
<dbReference type="GO" id="GO:0010468">
    <property type="term" value="P:regulation of gene expression"/>
    <property type="evidence" value="ECO:0007669"/>
    <property type="project" value="TreeGrafter"/>
</dbReference>
<dbReference type="GO" id="GO:0005634">
    <property type="term" value="C:nucleus"/>
    <property type="evidence" value="ECO:0007669"/>
    <property type="project" value="UniProtKB-SubCell"/>
</dbReference>
<dbReference type="InterPro" id="IPR036236">
    <property type="entry name" value="Znf_C2H2_sf"/>
</dbReference>
<feature type="domain" description="C2H2-type" evidence="12">
    <location>
        <begin position="70"/>
        <end position="97"/>
    </location>
</feature>
<dbReference type="PROSITE" id="PS50157">
    <property type="entry name" value="ZINC_FINGER_C2H2_2"/>
    <property type="match status" value="3"/>
</dbReference>
<evidence type="ECO:0000256" key="1">
    <source>
        <dbReference type="ARBA" id="ARBA00004123"/>
    </source>
</evidence>
<keyword evidence="4 10" id="KW-0863">Zinc-finger</keyword>
<reference evidence="13" key="3">
    <citation type="submission" date="2025-09" db="UniProtKB">
        <authorList>
            <consortium name="Ensembl"/>
        </authorList>
    </citation>
    <scope>IDENTIFICATION</scope>
</reference>
<dbReference type="GO" id="GO:0008270">
    <property type="term" value="F:zinc ion binding"/>
    <property type="evidence" value="ECO:0007669"/>
    <property type="project" value="UniProtKB-KW"/>
</dbReference>
<keyword evidence="5" id="KW-0862">Zinc</keyword>
<evidence type="ECO:0000313" key="13">
    <source>
        <dbReference type="Ensembl" id="ENSOABP00000075366.1"/>
    </source>
</evidence>
<dbReference type="AlphaFoldDB" id="A0AAZ1Y3T8"/>
<dbReference type="Gene3D" id="3.30.160.60">
    <property type="entry name" value="Classic Zinc Finger"/>
    <property type="match status" value="3"/>
</dbReference>
<dbReference type="FunFam" id="3.30.160.60:FF:000646">
    <property type="entry name" value="Myeloid zinc finger 1"/>
    <property type="match status" value="1"/>
</dbReference>